<dbReference type="SUPFAM" id="SSF48403">
    <property type="entry name" value="Ankyrin repeat"/>
    <property type="match status" value="1"/>
</dbReference>
<sequence length="338" mass="38429">MKSYRKRKKRSDDQLSQLQLQCELAIQAPVGVSKVLHLIEGASDDDIKLLNEALYSPLVGCIFRLGKNTTRNGNSTQSQLQLDELIEVCYRRNLSVHSGATFGECFHRPIIVAAYYGYYSAVRLLLQQGALPDLRDGDGKNVFYAAFQNPTGRNTLRECDKQVADTLWDMGAVTCDLGECRKMNQGQLGCVCYSNFGSAGGSSPHRSVMYQSLNNKCLQTMKFMVEKGCIVTDEDFLKITKCKLLKRFLSMVACMESPTSLQKPSQVTTQTFQRMKSWNKDIDWSFPPTWKVAITLCRNCGLPEDIFRNNVVPFLSRDWFYTKEQLQRPVMQQWNLSV</sequence>
<dbReference type="AlphaFoldDB" id="A0A6U3WPU3"/>
<dbReference type="EMBL" id="HBGZ01019445">
    <property type="protein sequence ID" value="CAD9611454.1"/>
    <property type="molecule type" value="Transcribed_RNA"/>
</dbReference>
<name>A0A6U3WPU3_9STRA</name>
<accession>A0A6U3WPU3</accession>
<proteinExistence type="predicted"/>
<dbReference type="InterPro" id="IPR036770">
    <property type="entry name" value="Ankyrin_rpt-contain_sf"/>
</dbReference>
<dbReference type="EMBL" id="HBGZ01019444">
    <property type="protein sequence ID" value="CAD9611451.1"/>
    <property type="molecule type" value="Transcribed_RNA"/>
</dbReference>
<evidence type="ECO:0000313" key="1">
    <source>
        <dbReference type="EMBL" id="CAD9611451.1"/>
    </source>
</evidence>
<gene>
    <name evidence="1" type="ORF">SMAR0320_LOCUS13926</name>
    <name evidence="2" type="ORF">SMAR0320_LOCUS13927</name>
</gene>
<protein>
    <submittedName>
        <fullName evidence="2">Uncharacterized protein</fullName>
    </submittedName>
</protein>
<organism evidence="2">
    <name type="scientific">Skeletonema marinoi</name>
    <dbReference type="NCBI Taxonomy" id="267567"/>
    <lineage>
        <taxon>Eukaryota</taxon>
        <taxon>Sar</taxon>
        <taxon>Stramenopiles</taxon>
        <taxon>Ochrophyta</taxon>
        <taxon>Bacillariophyta</taxon>
        <taxon>Coscinodiscophyceae</taxon>
        <taxon>Thalassiosirophycidae</taxon>
        <taxon>Thalassiosirales</taxon>
        <taxon>Skeletonemataceae</taxon>
        <taxon>Skeletonema</taxon>
        <taxon>Skeletonema marinoi-dohrnii complex</taxon>
    </lineage>
</organism>
<reference evidence="2" key="1">
    <citation type="submission" date="2021-01" db="EMBL/GenBank/DDBJ databases">
        <authorList>
            <person name="Corre E."/>
            <person name="Pelletier E."/>
            <person name="Niang G."/>
            <person name="Scheremetjew M."/>
            <person name="Finn R."/>
            <person name="Kale V."/>
            <person name="Holt S."/>
            <person name="Cochrane G."/>
            <person name="Meng A."/>
            <person name="Brown T."/>
            <person name="Cohen L."/>
        </authorList>
    </citation>
    <scope>NUCLEOTIDE SEQUENCE</scope>
    <source>
        <strain evidence="2">SM1012Den-03</strain>
    </source>
</reference>
<evidence type="ECO:0000313" key="2">
    <source>
        <dbReference type="EMBL" id="CAD9611454.1"/>
    </source>
</evidence>
<dbReference type="Gene3D" id="1.25.40.20">
    <property type="entry name" value="Ankyrin repeat-containing domain"/>
    <property type="match status" value="1"/>
</dbReference>